<keyword evidence="4" id="KW-1185">Reference proteome</keyword>
<evidence type="ECO:0000313" key="4">
    <source>
        <dbReference type="Proteomes" id="UP001152797"/>
    </source>
</evidence>
<evidence type="ECO:0000313" key="2">
    <source>
        <dbReference type="EMBL" id="CAI4018685.1"/>
    </source>
</evidence>
<reference evidence="3 4" key="2">
    <citation type="submission" date="2024-05" db="EMBL/GenBank/DDBJ databases">
        <authorList>
            <person name="Chen Y."/>
            <person name="Shah S."/>
            <person name="Dougan E. K."/>
            <person name="Thang M."/>
            <person name="Chan C."/>
        </authorList>
    </citation>
    <scope>NUCLEOTIDE SEQUENCE [LARGE SCALE GENOMIC DNA]</scope>
</reference>
<dbReference type="OrthoDB" id="482670at2759"/>
<name>A0A9P1M4T3_9DINO</name>
<feature type="compositionally biased region" description="Basic and acidic residues" evidence="1">
    <location>
        <begin position="542"/>
        <end position="554"/>
    </location>
</feature>
<accession>A0A9P1M4T3</accession>
<reference evidence="2" key="1">
    <citation type="submission" date="2022-10" db="EMBL/GenBank/DDBJ databases">
        <authorList>
            <person name="Chen Y."/>
            <person name="Dougan E. K."/>
            <person name="Chan C."/>
            <person name="Rhodes N."/>
            <person name="Thang M."/>
        </authorList>
    </citation>
    <scope>NUCLEOTIDE SEQUENCE</scope>
</reference>
<dbReference type="EMBL" id="CAMXCT010006708">
    <property type="protein sequence ID" value="CAI4018685.1"/>
    <property type="molecule type" value="Genomic_DNA"/>
</dbReference>
<feature type="compositionally biased region" description="Basic and acidic residues" evidence="1">
    <location>
        <begin position="407"/>
        <end position="424"/>
    </location>
</feature>
<feature type="region of interest" description="Disordered" evidence="1">
    <location>
        <begin position="679"/>
        <end position="778"/>
    </location>
</feature>
<feature type="region of interest" description="Disordered" evidence="1">
    <location>
        <begin position="473"/>
        <end position="635"/>
    </location>
</feature>
<evidence type="ECO:0000313" key="3">
    <source>
        <dbReference type="EMBL" id="CAL4805997.1"/>
    </source>
</evidence>
<sequence length="778" mass="85820">VVDLEKMNTERFRIVKAAEESFIREAKKLKGEEPEGEVEEKADVVLDEKVLEKEAILEELEDDPDVELVGDERFLTGVRSLSSYADIEKKQLRGLLVALDKCQKLSTAQGAAFLEAVDHTLWSSSSLEELRLRVAEKTMQVEEASARRTLQDFSQLYLFLTEELAAAILTGSMNNDQLLCALCQHAARLSLRSPSEPTIAVMVTLANWQKIQQGISDKAKFMLLHQQKPVLKRYLLAAGDAPTALAALPTDFRQLPDKLRQDSFGDGAPADLTAHAVAFLQAAKSMPLRGTNRAIAASSAVRQDTHEEETSDWTARMVSAAVRGAMAATRVPDASMNASVRPTDMLAIMDAPRGDREDVSVAEVAAPVSTGPGDSLAAPPRTATAAVPLDVSMMKRPAAAIASTGCDGKKAKAGKAAERQESKKAKSKAKPKAQTATKPKGQMSREERRRAILAVVPKAMQQRYKDGVCMTRKEVKEEESSDEYTYVTTEGEEEPAAEAPTRAERERGRSAAPVRTAGATSAPSMPEPPTSPPPPKPAATGCDREPSEESDRAPRARPPRSPFSPGGNDKEETHGRRRRRHARRAQEQDVAEPSGTAAPGAETQKGKGKRRRQKAPDARQCPICRAPVGNHESSLSQHQYWNEDCNARRIWNEQYCTWTAARRQALQLKEEREDAYYNRGVPVTPAPSLAVRNKIEGREDGGKEEEEDKEPEHGGKKKKEKSKRKRRRHHRRHSPSPDVPRDRRRSKRPPSDDEDEDLPKVRRGPGGSFILQFTPKVS</sequence>
<dbReference type="Proteomes" id="UP001152797">
    <property type="component" value="Unassembled WGS sequence"/>
</dbReference>
<protein>
    <submittedName>
        <fullName evidence="3">Integrase catalytic domain-containing protein</fullName>
    </submittedName>
</protein>
<evidence type="ECO:0000256" key="1">
    <source>
        <dbReference type="SAM" id="MobiDB-lite"/>
    </source>
</evidence>
<dbReference type="EMBL" id="CAMXCT030006708">
    <property type="protein sequence ID" value="CAL4805997.1"/>
    <property type="molecule type" value="Genomic_DNA"/>
</dbReference>
<feature type="compositionally biased region" description="Pro residues" evidence="1">
    <location>
        <begin position="525"/>
        <end position="537"/>
    </location>
</feature>
<organism evidence="2">
    <name type="scientific">Cladocopium goreaui</name>
    <dbReference type="NCBI Taxonomy" id="2562237"/>
    <lineage>
        <taxon>Eukaryota</taxon>
        <taxon>Sar</taxon>
        <taxon>Alveolata</taxon>
        <taxon>Dinophyceae</taxon>
        <taxon>Suessiales</taxon>
        <taxon>Symbiodiniaceae</taxon>
        <taxon>Cladocopium</taxon>
    </lineage>
</organism>
<proteinExistence type="predicted"/>
<feature type="compositionally biased region" description="Basic residues" evidence="1">
    <location>
        <begin position="715"/>
        <end position="734"/>
    </location>
</feature>
<dbReference type="AlphaFoldDB" id="A0A9P1M4T3"/>
<feature type="region of interest" description="Disordered" evidence="1">
    <location>
        <begin position="403"/>
        <end position="447"/>
    </location>
</feature>
<dbReference type="EMBL" id="CAMXCT020006708">
    <property type="protein sequence ID" value="CAL1172060.1"/>
    <property type="molecule type" value="Genomic_DNA"/>
</dbReference>
<gene>
    <name evidence="2" type="ORF">C1SCF055_LOCUS43233</name>
</gene>
<feature type="non-terminal residue" evidence="2">
    <location>
        <position position="778"/>
    </location>
</feature>
<comment type="caution">
    <text evidence="2">The sequence shown here is derived from an EMBL/GenBank/DDBJ whole genome shotgun (WGS) entry which is preliminary data.</text>
</comment>